<dbReference type="InterPro" id="IPR036249">
    <property type="entry name" value="Thioredoxin-like_sf"/>
</dbReference>
<dbReference type="STRING" id="269621.A0A238EZZ5"/>
<feature type="signal peptide" evidence="2">
    <location>
        <begin position="1"/>
        <end position="30"/>
    </location>
</feature>
<reference evidence="6" key="1">
    <citation type="submission" date="2016-09" db="EMBL/GenBank/DDBJ databases">
        <authorList>
            <person name="Jeantristanb JTB J.-T."/>
            <person name="Ricardo R."/>
        </authorList>
    </citation>
    <scope>NUCLEOTIDE SEQUENCE [LARGE SCALE GENOMIC DNA]</scope>
</reference>
<gene>
    <name evidence="5" type="ORF">BQ2448_5061</name>
</gene>
<feature type="domain" description="Thioredoxin" evidence="3">
    <location>
        <begin position="10"/>
        <end position="127"/>
    </location>
</feature>
<dbReference type="Pfam" id="PF06201">
    <property type="entry name" value="PITH"/>
    <property type="match status" value="1"/>
</dbReference>
<dbReference type="PROSITE" id="PS51352">
    <property type="entry name" value="THIOREDOXIN_2"/>
    <property type="match status" value="1"/>
</dbReference>
<dbReference type="Pfam" id="PF00085">
    <property type="entry name" value="Thioredoxin"/>
    <property type="match status" value="1"/>
</dbReference>
<proteinExistence type="predicted"/>
<dbReference type="AlphaFoldDB" id="A0A238EZZ5"/>
<dbReference type="InterPro" id="IPR013766">
    <property type="entry name" value="Thioredoxin_domain"/>
</dbReference>
<dbReference type="PROSITE" id="PS51532">
    <property type="entry name" value="PITH"/>
    <property type="match status" value="1"/>
</dbReference>
<keyword evidence="1" id="KW-1015">Disulfide bond</keyword>
<dbReference type="GO" id="GO:0005737">
    <property type="term" value="C:cytoplasm"/>
    <property type="evidence" value="ECO:0007669"/>
    <property type="project" value="UniProtKB-ARBA"/>
</dbReference>
<dbReference type="Gene3D" id="2.60.120.470">
    <property type="entry name" value="PITH domain"/>
    <property type="match status" value="1"/>
</dbReference>
<organism evidence="5 6">
    <name type="scientific">Microbotryum intermedium</name>
    <dbReference type="NCBI Taxonomy" id="269621"/>
    <lineage>
        <taxon>Eukaryota</taxon>
        <taxon>Fungi</taxon>
        <taxon>Dikarya</taxon>
        <taxon>Basidiomycota</taxon>
        <taxon>Pucciniomycotina</taxon>
        <taxon>Microbotryomycetes</taxon>
        <taxon>Microbotryales</taxon>
        <taxon>Microbotryaceae</taxon>
        <taxon>Microbotryum</taxon>
    </lineage>
</organism>
<keyword evidence="6" id="KW-1185">Reference proteome</keyword>
<dbReference type="EMBL" id="FMSP01000002">
    <property type="protein sequence ID" value="SCV67450.1"/>
    <property type="molecule type" value="Genomic_DNA"/>
</dbReference>
<evidence type="ECO:0000259" key="3">
    <source>
        <dbReference type="PROSITE" id="PS51352"/>
    </source>
</evidence>
<dbReference type="InterPro" id="IPR010400">
    <property type="entry name" value="PITH_dom"/>
</dbReference>
<dbReference type="SUPFAM" id="SSF49785">
    <property type="entry name" value="Galactose-binding domain-like"/>
    <property type="match status" value="1"/>
</dbReference>
<feature type="chain" id="PRO_5013189696" evidence="2">
    <location>
        <begin position="31"/>
        <end position="313"/>
    </location>
</feature>
<dbReference type="InterPro" id="IPR008979">
    <property type="entry name" value="Galactose-bd-like_sf"/>
</dbReference>
<name>A0A238EZZ5_9BASI</name>
<dbReference type="SUPFAM" id="SSF52833">
    <property type="entry name" value="Thioredoxin-like"/>
    <property type="match status" value="1"/>
</dbReference>
<dbReference type="CDD" id="cd02947">
    <property type="entry name" value="TRX_family"/>
    <property type="match status" value="1"/>
</dbReference>
<evidence type="ECO:0000313" key="6">
    <source>
        <dbReference type="Proteomes" id="UP000198372"/>
    </source>
</evidence>
<protein>
    <submittedName>
        <fullName evidence="5">BQ2448_5061 protein</fullName>
    </submittedName>
</protein>
<dbReference type="OrthoDB" id="10263751at2759"/>
<evidence type="ECO:0000256" key="1">
    <source>
        <dbReference type="ARBA" id="ARBA00023157"/>
    </source>
</evidence>
<evidence type="ECO:0000259" key="4">
    <source>
        <dbReference type="PROSITE" id="PS51532"/>
    </source>
</evidence>
<dbReference type="PROSITE" id="PS00194">
    <property type="entry name" value="THIOREDOXIN_1"/>
    <property type="match status" value="1"/>
</dbReference>
<dbReference type="PANTHER" id="PTHR46115">
    <property type="entry name" value="THIOREDOXIN-LIKE PROTEIN 1"/>
    <property type="match status" value="1"/>
</dbReference>
<accession>A0A238EZZ5</accession>
<feature type="domain" description="PITH" evidence="4">
    <location>
        <begin position="140"/>
        <end position="312"/>
    </location>
</feature>
<evidence type="ECO:0000256" key="2">
    <source>
        <dbReference type="SAM" id="SignalP"/>
    </source>
</evidence>
<dbReference type="Proteomes" id="UP000198372">
    <property type="component" value="Unassembled WGS sequence"/>
</dbReference>
<evidence type="ECO:0000313" key="5">
    <source>
        <dbReference type="EMBL" id="SCV67450.1"/>
    </source>
</evidence>
<keyword evidence="2" id="KW-0732">Signal</keyword>
<dbReference type="InterPro" id="IPR037047">
    <property type="entry name" value="PITH_dom_sf"/>
</dbReference>
<dbReference type="InterPro" id="IPR017937">
    <property type="entry name" value="Thioredoxin_CS"/>
</dbReference>
<dbReference type="Gene3D" id="3.40.30.10">
    <property type="entry name" value="Glutaredoxin"/>
    <property type="match status" value="1"/>
</dbReference>
<sequence>MTNHAHDAPTSRCWPLSLLSLVFITVVNNAAQLDQITGAGTVSIIDFHATWCGPCLAIAPVFQALAQQYASRIQFLKVDVDRAQDVARRFAVSAMPTFIVLQGNKKVAEMKGADPNGLKQLVAKHAQAAGASNSAASSAPTEKGLEGFTVVNSGIDMAQVHCLNESADHTIRHLLRGGGDKYLESDADEQLLLQIPTQALRIRAIRFKTVASKLGHAPKKIRLFVNAGATLTFDDAESLEPAQELELTEKQAKGEEAVQLRFVRFQNVTLLSIFVAGNQGDEDVTRLDGLELIGASIDGTDMSALQKGDDHEH</sequence>